<dbReference type="OrthoDB" id="6133115at2759"/>
<keyword evidence="2 5" id="KW-0812">Transmembrane</keyword>
<dbReference type="InterPro" id="IPR005828">
    <property type="entry name" value="MFS_sugar_transport-like"/>
</dbReference>
<name>A0A1C7LRG4_GRIFR</name>
<dbReference type="InterPro" id="IPR050360">
    <property type="entry name" value="MFS_Sugar_Transporters"/>
</dbReference>
<dbReference type="Pfam" id="PF00083">
    <property type="entry name" value="Sugar_tr"/>
    <property type="match status" value="1"/>
</dbReference>
<keyword evidence="4 5" id="KW-0472">Membrane</keyword>
<feature type="transmembrane region" description="Helical" evidence="5">
    <location>
        <begin position="20"/>
        <end position="45"/>
    </location>
</feature>
<dbReference type="STRING" id="5627.A0A1C7LRG4"/>
<comment type="subcellular location">
    <subcellularLocation>
        <location evidence="1">Membrane</location>
        <topology evidence="1">Multi-pass membrane protein</topology>
    </subcellularLocation>
</comment>
<evidence type="ECO:0000256" key="1">
    <source>
        <dbReference type="ARBA" id="ARBA00004141"/>
    </source>
</evidence>
<dbReference type="Proteomes" id="UP000092993">
    <property type="component" value="Unassembled WGS sequence"/>
</dbReference>
<dbReference type="AlphaFoldDB" id="A0A1C7LRG4"/>
<dbReference type="SUPFAM" id="SSF103473">
    <property type="entry name" value="MFS general substrate transporter"/>
    <property type="match status" value="1"/>
</dbReference>
<sequence>MQTVCSAQYALHGNNAAAHAVIAFIFLFYAFYDLAFTPLIVTYSLEILPYSLRAKGFNVFNFTISVALIFNQYVNPIALKKITWRYYIVYCCWLAFEFVFLYFFIVETKNRTLEETSALFDGADLQELEHATAKVVAEVRHEDKDYDEKEKVSDV</sequence>
<dbReference type="PANTHER" id="PTHR48022:SF64">
    <property type="entry name" value="MAJOR FACILITATOR SUPERFAMILY (MFS) PROFILE DOMAIN-CONTAINING PROTEIN"/>
    <property type="match status" value="1"/>
</dbReference>
<evidence type="ECO:0000256" key="5">
    <source>
        <dbReference type="SAM" id="Phobius"/>
    </source>
</evidence>
<evidence type="ECO:0000313" key="6">
    <source>
        <dbReference type="EMBL" id="OBZ67381.1"/>
    </source>
</evidence>
<evidence type="ECO:0000313" key="7">
    <source>
        <dbReference type="Proteomes" id="UP000092993"/>
    </source>
</evidence>
<keyword evidence="7" id="KW-1185">Reference proteome</keyword>
<evidence type="ECO:0000256" key="4">
    <source>
        <dbReference type="ARBA" id="ARBA00023136"/>
    </source>
</evidence>
<evidence type="ECO:0000256" key="2">
    <source>
        <dbReference type="ARBA" id="ARBA00022692"/>
    </source>
</evidence>
<dbReference type="InterPro" id="IPR036259">
    <property type="entry name" value="MFS_trans_sf"/>
</dbReference>
<accession>A0A1C7LRG4</accession>
<protein>
    <recommendedName>
        <fullName evidence="8">Lactose permease</fullName>
    </recommendedName>
</protein>
<dbReference type="EMBL" id="LUGG01000024">
    <property type="protein sequence ID" value="OBZ67381.1"/>
    <property type="molecule type" value="Genomic_DNA"/>
</dbReference>
<proteinExistence type="predicted"/>
<dbReference type="GO" id="GO:0005351">
    <property type="term" value="F:carbohydrate:proton symporter activity"/>
    <property type="evidence" value="ECO:0007669"/>
    <property type="project" value="TreeGrafter"/>
</dbReference>
<feature type="transmembrane region" description="Helical" evidence="5">
    <location>
        <begin position="57"/>
        <end position="74"/>
    </location>
</feature>
<evidence type="ECO:0008006" key="8">
    <source>
        <dbReference type="Google" id="ProtNLM"/>
    </source>
</evidence>
<dbReference type="GO" id="GO:0016020">
    <property type="term" value="C:membrane"/>
    <property type="evidence" value="ECO:0007669"/>
    <property type="project" value="UniProtKB-SubCell"/>
</dbReference>
<dbReference type="OMA" id="IVWIAVE"/>
<reference evidence="6 7" key="1">
    <citation type="submission" date="2016-03" db="EMBL/GenBank/DDBJ databases">
        <title>Whole genome sequencing of Grifola frondosa 9006-11.</title>
        <authorList>
            <person name="Min B."/>
            <person name="Park H."/>
            <person name="Kim J.-G."/>
            <person name="Cho H."/>
            <person name="Oh Y.-L."/>
            <person name="Kong W.-S."/>
            <person name="Choi I.-G."/>
        </authorList>
    </citation>
    <scope>NUCLEOTIDE SEQUENCE [LARGE SCALE GENOMIC DNA]</scope>
    <source>
        <strain evidence="6 7">9006-11</strain>
    </source>
</reference>
<dbReference type="Gene3D" id="1.20.1250.20">
    <property type="entry name" value="MFS general substrate transporter like domains"/>
    <property type="match status" value="1"/>
</dbReference>
<keyword evidence="3 5" id="KW-1133">Transmembrane helix</keyword>
<comment type="caution">
    <text evidence="6">The sequence shown here is derived from an EMBL/GenBank/DDBJ whole genome shotgun (WGS) entry which is preliminary data.</text>
</comment>
<evidence type="ECO:0000256" key="3">
    <source>
        <dbReference type="ARBA" id="ARBA00022989"/>
    </source>
</evidence>
<feature type="transmembrane region" description="Helical" evidence="5">
    <location>
        <begin position="86"/>
        <end position="105"/>
    </location>
</feature>
<gene>
    <name evidence="6" type="ORF">A0H81_12711</name>
</gene>
<organism evidence="6 7">
    <name type="scientific">Grifola frondosa</name>
    <name type="common">Maitake</name>
    <name type="synonym">Polyporus frondosus</name>
    <dbReference type="NCBI Taxonomy" id="5627"/>
    <lineage>
        <taxon>Eukaryota</taxon>
        <taxon>Fungi</taxon>
        <taxon>Dikarya</taxon>
        <taxon>Basidiomycota</taxon>
        <taxon>Agaricomycotina</taxon>
        <taxon>Agaricomycetes</taxon>
        <taxon>Polyporales</taxon>
        <taxon>Grifolaceae</taxon>
        <taxon>Grifola</taxon>
    </lineage>
</organism>
<dbReference type="PANTHER" id="PTHR48022">
    <property type="entry name" value="PLASTIDIC GLUCOSE TRANSPORTER 4"/>
    <property type="match status" value="1"/>
</dbReference>